<protein>
    <submittedName>
        <fullName evidence="1">Uncharacterized protein</fullName>
    </submittedName>
</protein>
<proteinExistence type="predicted"/>
<accession>A0ABR0A2X5</accession>
<comment type="caution">
    <text evidence="1">The sequence shown here is derived from an EMBL/GenBank/DDBJ whole genome shotgun (WGS) entry which is preliminary data.</text>
</comment>
<gene>
    <name evidence="1" type="ORF">OUZ56_001522</name>
</gene>
<reference evidence="1 2" key="1">
    <citation type="journal article" date="2023" name="Nucleic Acids Res.">
        <title>The hologenome of Daphnia magna reveals possible DNA methylation and microbiome-mediated evolution of the host genome.</title>
        <authorList>
            <person name="Chaturvedi A."/>
            <person name="Li X."/>
            <person name="Dhandapani V."/>
            <person name="Marshall H."/>
            <person name="Kissane S."/>
            <person name="Cuenca-Cambronero M."/>
            <person name="Asole G."/>
            <person name="Calvet F."/>
            <person name="Ruiz-Romero M."/>
            <person name="Marangio P."/>
            <person name="Guigo R."/>
            <person name="Rago D."/>
            <person name="Mirbahai L."/>
            <person name="Eastwood N."/>
            <person name="Colbourne J.K."/>
            <person name="Zhou J."/>
            <person name="Mallon E."/>
            <person name="Orsini L."/>
        </authorList>
    </citation>
    <scope>NUCLEOTIDE SEQUENCE [LARGE SCALE GENOMIC DNA]</scope>
    <source>
        <strain evidence="1">LRV0_1</strain>
    </source>
</reference>
<evidence type="ECO:0000313" key="1">
    <source>
        <dbReference type="EMBL" id="KAK4019506.1"/>
    </source>
</evidence>
<organism evidence="1 2">
    <name type="scientific">Daphnia magna</name>
    <dbReference type="NCBI Taxonomy" id="35525"/>
    <lineage>
        <taxon>Eukaryota</taxon>
        <taxon>Metazoa</taxon>
        <taxon>Ecdysozoa</taxon>
        <taxon>Arthropoda</taxon>
        <taxon>Crustacea</taxon>
        <taxon>Branchiopoda</taxon>
        <taxon>Diplostraca</taxon>
        <taxon>Cladocera</taxon>
        <taxon>Anomopoda</taxon>
        <taxon>Daphniidae</taxon>
        <taxon>Daphnia</taxon>
    </lineage>
</organism>
<dbReference type="Proteomes" id="UP001234178">
    <property type="component" value="Unassembled WGS sequence"/>
</dbReference>
<sequence>MKDIIGFSMCPGHPVSNVQTNQSTSTVSQWCLMLVDGPPQVRGLTLFCTQVLILNKVGQGSFANVAYTLSFQGIF</sequence>
<dbReference type="EMBL" id="JAOYFB010000036">
    <property type="protein sequence ID" value="KAK4019506.1"/>
    <property type="molecule type" value="Genomic_DNA"/>
</dbReference>
<evidence type="ECO:0000313" key="2">
    <source>
        <dbReference type="Proteomes" id="UP001234178"/>
    </source>
</evidence>
<name>A0ABR0A2X5_9CRUS</name>
<keyword evidence="2" id="KW-1185">Reference proteome</keyword>